<evidence type="ECO:0000313" key="2">
    <source>
        <dbReference type="Proteomes" id="UP000202786"/>
    </source>
</evidence>
<dbReference type="EMBL" id="KC292026">
    <property type="protein sequence ID" value="AGM11429.1"/>
    <property type="molecule type" value="Genomic_DNA"/>
</dbReference>
<sequence>MEARGHDGRMSDNIVIRSSQFERKDGVDVDYLPTSEDVFENLEQFSEKELETLGLRCWKESHYLFPHEWYDYIPEGFEVVTIMGRTEEFEQGVTDNDKRFGVLSYGIIRGEDSVEDLYDEPELVKRD</sequence>
<organism evidence="1 2">
    <name type="scientific">Halogranum tailed virus 1</name>
    <dbReference type="NCBI Taxonomy" id="1273749"/>
    <lineage>
        <taxon>Viruses</taxon>
        <taxon>Duplodnaviria</taxon>
        <taxon>Heunggongvirae</taxon>
        <taxon>Uroviricota</taxon>
        <taxon>Caudoviricetes</taxon>
        <taxon>Thumleimavirales</taxon>
        <taxon>Halomagnusviridae</taxon>
        <taxon>Hagravirus</taxon>
        <taxon>Hagravirus capitaneum</taxon>
        <taxon>Hagravirus HGTV1</taxon>
    </lineage>
</organism>
<proteinExistence type="predicted"/>
<accession>R4T6W3</accession>
<protein>
    <submittedName>
        <fullName evidence="1">Uncharacterized protein</fullName>
    </submittedName>
</protein>
<reference evidence="1 2" key="1">
    <citation type="submission" date="2012-12" db="EMBL/GenBank/DDBJ databases">
        <authorList>
            <person name="Sencilo A."/>
            <person name="Jacobs-Sera D."/>
            <person name="Russell D.A."/>
            <person name="Ko C."/>
            <person name="Atanasova N."/>
            <person name="Osterlund E."/>
            <person name="Oksanen H.M."/>
            <person name="Bamford D.H."/>
            <person name="Hatfull G.F."/>
            <person name="Roine E."/>
            <person name="Hendrix R.W."/>
        </authorList>
    </citation>
    <scope>NUCLEOTIDE SEQUENCE [LARGE SCALE GENOMIC DNA]</scope>
</reference>
<dbReference type="Proteomes" id="UP000202786">
    <property type="component" value="Segment"/>
</dbReference>
<dbReference type="GeneID" id="16194118"/>
<gene>
    <name evidence="1" type="primary">131</name>
    <name evidence="1" type="ORF">HGTV1_131</name>
</gene>
<dbReference type="RefSeq" id="YP_008059307.1">
    <property type="nucleotide sequence ID" value="NC_021328.1"/>
</dbReference>
<evidence type="ECO:0000313" key="1">
    <source>
        <dbReference type="EMBL" id="AGM11429.1"/>
    </source>
</evidence>
<keyword evidence="2" id="KW-1185">Reference proteome</keyword>
<dbReference type="KEGG" id="vg:16194118"/>
<name>R4T6W3_9CAUD</name>